<proteinExistence type="predicted"/>
<organism evidence="2 3">
    <name type="scientific">Rhodofomes roseus</name>
    <dbReference type="NCBI Taxonomy" id="34475"/>
    <lineage>
        <taxon>Eukaryota</taxon>
        <taxon>Fungi</taxon>
        <taxon>Dikarya</taxon>
        <taxon>Basidiomycota</taxon>
        <taxon>Agaricomycotina</taxon>
        <taxon>Agaricomycetes</taxon>
        <taxon>Polyporales</taxon>
        <taxon>Rhodofomes</taxon>
    </lineage>
</organism>
<sequence>MARNTTTAATSSLPYRSSRLGFVSNTHTPPHPSAATLHSSSRKAPSYSPPKLIRPCFSEYLDSAGQRFELRYTGRLTSDIWSKPVFLATVHGPDDTASTGVVVKFTETYGEEAHRLTYNCGFAPLLRLCAKVESVGMRVIVTDYVEGDMAISPLGSTSHSATPSRRYMLLGSCLGFTRAERIGHGGWRGQVD</sequence>
<name>A0ABQ8JYU8_9APHY</name>
<evidence type="ECO:0000256" key="1">
    <source>
        <dbReference type="SAM" id="MobiDB-lite"/>
    </source>
</evidence>
<evidence type="ECO:0000313" key="2">
    <source>
        <dbReference type="EMBL" id="KAH9828791.1"/>
    </source>
</evidence>
<dbReference type="GeneID" id="71999383"/>
<comment type="caution">
    <text evidence="2">The sequence shown here is derived from an EMBL/GenBank/DDBJ whole genome shotgun (WGS) entry which is preliminary data.</text>
</comment>
<dbReference type="Proteomes" id="UP000814176">
    <property type="component" value="Unassembled WGS sequence"/>
</dbReference>
<feature type="region of interest" description="Disordered" evidence="1">
    <location>
        <begin position="20"/>
        <end position="48"/>
    </location>
</feature>
<accession>A0ABQ8JYU8</accession>
<dbReference type="RefSeq" id="XP_047772432.1">
    <property type="nucleotide sequence ID" value="XM_047918651.1"/>
</dbReference>
<dbReference type="EMBL" id="JADCUA010000047">
    <property type="protein sequence ID" value="KAH9828791.1"/>
    <property type="molecule type" value="Genomic_DNA"/>
</dbReference>
<keyword evidence="3" id="KW-1185">Reference proteome</keyword>
<evidence type="ECO:0000313" key="3">
    <source>
        <dbReference type="Proteomes" id="UP000814176"/>
    </source>
</evidence>
<reference evidence="2 3" key="1">
    <citation type="journal article" date="2021" name="Environ. Microbiol.">
        <title>Gene family expansions and transcriptome signatures uncover fungal adaptations to wood decay.</title>
        <authorList>
            <person name="Hage H."/>
            <person name="Miyauchi S."/>
            <person name="Viragh M."/>
            <person name="Drula E."/>
            <person name="Min B."/>
            <person name="Chaduli D."/>
            <person name="Navarro D."/>
            <person name="Favel A."/>
            <person name="Norest M."/>
            <person name="Lesage-Meessen L."/>
            <person name="Balint B."/>
            <person name="Merenyi Z."/>
            <person name="de Eugenio L."/>
            <person name="Morin E."/>
            <person name="Martinez A.T."/>
            <person name="Baldrian P."/>
            <person name="Stursova M."/>
            <person name="Martinez M.J."/>
            <person name="Novotny C."/>
            <person name="Magnuson J.K."/>
            <person name="Spatafora J.W."/>
            <person name="Maurice S."/>
            <person name="Pangilinan J."/>
            <person name="Andreopoulos W."/>
            <person name="LaButti K."/>
            <person name="Hundley H."/>
            <person name="Na H."/>
            <person name="Kuo A."/>
            <person name="Barry K."/>
            <person name="Lipzen A."/>
            <person name="Henrissat B."/>
            <person name="Riley R."/>
            <person name="Ahrendt S."/>
            <person name="Nagy L.G."/>
            <person name="Grigoriev I.V."/>
            <person name="Martin F."/>
            <person name="Rosso M.N."/>
        </authorList>
    </citation>
    <scope>NUCLEOTIDE SEQUENCE [LARGE SCALE GENOMIC DNA]</scope>
    <source>
        <strain evidence="2 3">CIRM-BRFM 1785</strain>
    </source>
</reference>
<gene>
    <name evidence="2" type="ORF">C8Q71DRAFT_454827</name>
</gene>
<protein>
    <submittedName>
        <fullName evidence="2">Uncharacterized protein</fullName>
    </submittedName>
</protein>